<evidence type="ECO:0000313" key="1">
    <source>
        <dbReference type="EMBL" id="AIJ47158.1"/>
    </source>
</evidence>
<dbReference type="Proteomes" id="UP000028782">
    <property type="component" value="Chromosome"/>
</dbReference>
<dbReference type="HOGENOM" id="CLU_3381368_0_0_4"/>
<gene>
    <name evidence="1" type="ORF">O987_15235</name>
</gene>
<evidence type="ECO:0000313" key="2">
    <source>
        <dbReference type="Proteomes" id="UP000028782"/>
    </source>
</evidence>
<reference evidence="1 2" key="1">
    <citation type="journal article" date="2014" name="Genome Announc.">
        <title>Complete Genome Sequence of Polychlorinated Biphenyl Degrader Comamonas testosteroni TK102 (NBRC 109938).</title>
        <authorList>
            <person name="Fukuda K."/>
            <person name="Hosoyama A."/>
            <person name="Tsuchikane K."/>
            <person name="Ohji S."/>
            <person name="Yamazoe A."/>
            <person name="Fujita N."/>
            <person name="Shintani M."/>
            <person name="Kimbara K."/>
        </authorList>
    </citation>
    <scope>NUCLEOTIDE SEQUENCE [LARGE SCALE GENOMIC DNA]</scope>
    <source>
        <strain evidence="1">TK102</strain>
    </source>
</reference>
<dbReference type="AlphaFoldDB" id="A0A076PN31"/>
<organism evidence="1 2">
    <name type="scientific">Comamonas testosteroni TK102</name>
    <dbReference type="NCBI Taxonomy" id="1392005"/>
    <lineage>
        <taxon>Bacteria</taxon>
        <taxon>Pseudomonadati</taxon>
        <taxon>Pseudomonadota</taxon>
        <taxon>Betaproteobacteria</taxon>
        <taxon>Burkholderiales</taxon>
        <taxon>Comamonadaceae</taxon>
        <taxon>Comamonas</taxon>
    </lineage>
</organism>
<name>A0A076PN31_COMTE</name>
<accession>A0A076PN31</accession>
<sequence length="33" mass="3764">MRNLQYGSHGGIVTYVPLGSDKKLRHFAVMKLF</sequence>
<proteinExistence type="predicted"/>
<dbReference type="KEGG" id="ctes:O987_15235"/>
<protein>
    <submittedName>
        <fullName evidence="1">Uncharacterized protein</fullName>
    </submittedName>
</protein>
<dbReference type="EMBL" id="CP006704">
    <property type="protein sequence ID" value="AIJ47158.1"/>
    <property type="molecule type" value="Genomic_DNA"/>
</dbReference>